<dbReference type="KEGG" id="cqu:CpipJ_CPIJ011530"/>
<dbReference type="HOGENOM" id="CLU_1908731_0_0_1"/>
<feature type="region of interest" description="Disordered" evidence="1">
    <location>
        <begin position="114"/>
        <end position="133"/>
    </location>
</feature>
<gene>
    <name evidence="3" type="primary">6044323</name>
    <name evidence="2" type="ORF">CpipJ_CPIJ011530</name>
</gene>
<dbReference type="Proteomes" id="UP000002320">
    <property type="component" value="Unassembled WGS sequence"/>
</dbReference>
<keyword evidence="4" id="KW-1185">Reference proteome</keyword>
<evidence type="ECO:0000313" key="4">
    <source>
        <dbReference type="Proteomes" id="UP000002320"/>
    </source>
</evidence>
<evidence type="ECO:0000256" key="1">
    <source>
        <dbReference type="SAM" id="MobiDB-lite"/>
    </source>
</evidence>
<dbReference type="EMBL" id="DS232152">
    <property type="protein sequence ID" value="EDS36192.1"/>
    <property type="molecule type" value="Genomic_DNA"/>
</dbReference>
<sequence>MPKKFDEHPSCCCGPAGEFSGLRTTSVCFRSDESANTHGTRGAENGEEGGKGAPPMASVVHVDEELDESASITGTRGALTVNSDRQDVRPAWRHVRHGSTHLDTMKSSAYELRDSNFRGRKQNRLMASSTGPN</sequence>
<dbReference type="VEuPathDB" id="VectorBase:CPIJ011530"/>
<dbReference type="AlphaFoldDB" id="B0WWT1"/>
<dbReference type="InParanoid" id="B0WWT1"/>
<organism>
    <name type="scientific">Culex quinquefasciatus</name>
    <name type="common">Southern house mosquito</name>
    <name type="synonym">Culex pungens</name>
    <dbReference type="NCBI Taxonomy" id="7176"/>
    <lineage>
        <taxon>Eukaryota</taxon>
        <taxon>Metazoa</taxon>
        <taxon>Ecdysozoa</taxon>
        <taxon>Arthropoda</taxon>
        <taxon>Hexapoda</taxon>
        <taxon>Insecta</taxon>
        <taxon>Pterygota</taxon>
        <taxon>Neoptera</taxon>
        <taxon>Endopterygota</taxon>
        <taxon>Diptera</taxon>
        <taxon>Nematocera</taxon>
        <taxon>Culicoidea</taxon>
        <taxon>Culicidae</taxon>
        <taxon>Culicinae</taxon>
        <taxon>Culicini</taxon>
        <taxon>Culex</taxon>
        <taxon>Culex</taxon>
    </lineage>
</organism>
<dbReference type="EnsemblMetazoa" id="CPIJ011530-RA">
    <property type="protein sequence ID" value="CPIJ011530-PA"/>
    <property type="gene ID" value="CPIJ011530"/>
</dbReference>
<evidence type="ECO:0000313" key="2">
    <source>
        <dbReference type="EMBL" id="EDS36192.1"/>
    </source>
</evidence>
<reference evidence="3" key="2">
    <citation type="submission" date="2021-02" db="UniProtKB">
        <authorList>
            <consortium name="EnsemblMetazoa"/>
        </authorList>
    </citation>
    <scope>IDENTIFICATION</scope>
    <source>
        <strain evidence="3">JHB</strain>
    </source>
</reference>
<accession>B0WWT1</accession>
<reference evidence="2" key="1">
    <citation type="submission" date="2007-03" db="EMBL/GenBank/DDBJ databases">
        <title>Annotation of Culex pipiens quinquefasciatus.</title>
        <authorList>
            <consortium name="The Broad Institute Genome Sequencing Platform"/>
            <person name="Atkinson P.W."/>
            <person name="Hemingway J."/>
            <person name="Christensen B.M."/>
            <person name="Higgs S."/>
            <person name="Kodira C."/>
            <person name="Hannick L."/>
            <person name="Megy K."/>
            <person name="O'Leary S."/>
            <person name="Pearson M."/>
            <person name="Haas B.J."/>
            <person name="Mauceli E."/>
            <person name="Wortman J.R."/>
            <person name="Lee N.H."/>
            <person name="Guigo R."/>
            <person name="Stanke M."/>
            <person name="Alvarado L."/>
            <person name="Amedeo P."/>
            <person name="Antoine C.H."/>
            <person name="Arensburger P."/>
            <person name="Bidwell S.L."/>
            <person name="Crawford M."/>
            <person name="Camaro F."/>
            <person name="Devon K."/>
            <person name="Engels R."/>
            <person name="Hammond M."/>
            <person name="Howarth C."/>
            <person name="Koehrsen M."/>
            <person name="Lawson D."/>
            <person name="Montgomery P."/>
            <person name="Nene V."/>
            <person name="Nusbaum C."/>
            <person name="Puiu D."/>
            <person name="Romero-Severson J."/>
            <person name="Severson D.W."/>
            <person name="Shumway M."/>
            <person name="Sisk P."/>
            <person name="Stolte C."/>
            <person name="Zeng Q."/>
            <person name="Eisenstadt E."/>
            <person name="Fraser-Liggett C."/>
            <person name="Strausberg R."/>
            <person name="Galagan J."/>
            <person name="Birren B."/>
            <person name="Collins F.H."/>
        </authorList>
    </citation>
    <scope>NUCLEOTIDE SEQUENCE [LARGE SCALE GENOMIC DNA]</scope>
    <source>
        <strain evidence="2">JHB</strain>
    </source>
</reference>
<name>B0WWT1_CULQU</name>
<protein>
    <submittedName>
        <fullName evidence="2 3">Uncharacterized protein</fullName>
    </submittedName>
</protein>
<feature type="region of interest" description="Disordered" evidence="1">
    <location>
        <begin position="32"/>
        <end position="95"/>
    </location>
</feature>
<proteinExistence type="predicted"/>
<evidence type="ECO:0000313" key="3">
    <source>
        <dbReference type="EnsemblMetazoa" id="CPIJ011530-PA"/>
    </source>
</evidence>